<feature type="region of interest" description="Disordered" evidence="1">
    <location>
        <begin position="386"/>
        <end position="453"/>
    </location>
</feature>
<dbReference type="AlphaFoldDB" id="A0A914QLR4"/>
<sequence>MAEKKNKNKAVKEASAEGPTTEEVMAEKKDKRSPEKTAKELSEKLDVIFPIGTKSEGKGKGAFRQNNEALLTMTFVREILMKAGKNSETQKHAFSIGLALFGCSISSESQQKQHAGITFNRVKKTVNIKESAGTYVLGEDEIKVIIDAFDEASATKNGILSRLKDLAASNGATHFSKTFVFVALHYGFLHWLIKSDVNDVPAMKERVSIIVKFGFGGLYCGYFSPAVINPLFREKKQIEMKGSILEWIPANYKPTVFNKKEIQNYPAAIKTAPFLYNSVEILSIPGGHATLRSVAMDMAQGQNYLIDFVLKKDENSFQLCKDHFDLLKHDDLHKAIRAYLEGQNLDHVDLLKKAVVNRWRLYDFVSGFLTSLNVAMEPVRAAKAEKDAQKAAGAKKPSDKKGGKNNSDDEGDEAPGPSEGDKKRGTGSKRVTAAHVEDESDVSSEEEEEPDVS</sequence>
<dbReference type="Proteomes" id="UP000887578">
    <property type="component" value="Unplaced"/>
</dbReference>
<reference evidence="3" key="1">
    <citation type="submission" date="2022-11" db="UniProtKB">
        <authorList>
            <consortium name="WormBaseParasite"/>
        </authorList>
    </citation>
    <scope>IDENTIFICATION</scope>
</reference>
<keyword evidence="2" id="KW-1185">Reference proteome</keyword>
<feature type="compositionally biased region" description="Basic and acidic residues" evidence="1">
    <location>
        <begin position="25"/>
        <end position="39"/>
    </location>
</feature>
<dbReference type="WBParaSite" id="PDA_v2.g30675.t1">
    <property type="protein sequence ID" value="PDA_v2.g30675.t1"/>
    <property type="gene ID" value="PDA_v2.g30675"/>
</dbReference>
<evidence type="ECO:0000256" key="1">
    <source>
        <dbReference type="SAM" id="MobiDB-lite"/>
    </source>
</evidence>
<evidence type="ECO:0000313" key="2">
    <source>
        <dbReference type="Proteomes" id="UP000887578"/>
    </source>
</evidence>
<evidence type="ECO:0000313" key="3">
    <source>
        <dbReference type="WBParaSite" id="PDA_v2.g30675.t1"/>
    </source>
</evidence>
<organism evidence="2 3">
    <name type="scientific">Panagrolaimus davidi</name>
    <dbReference type="NCBI Taxonomy" id="227884"/>
    <lineage>
        <taxon>Eukaryota</taxon>
        <taxon>Metazoa</taxon>
        <taxon>Ecdysozoa</taxon>
        <taxon>Nematoda</taxon>
        <taxon>Chromadorea</taxon>
        <taxon>Rhabditida</taxon>
        <taxon>Tylenchina</taxon>
        <taxon>Panagrolaimomorpha</taxon>
        <taxon>Panagrolaimoidea</taxon>
        <taxon>Panagrolaimidae</taxon>
        <taxon>Panagrolaimus</taxon>
    </lineage>
</organism>
<feature type="compositionally biased region" description="Acidic residues" evidence="1">
    <location>
        <begin position="438"/>
        <end position="453"/>
    </location>
</feature>
<feature type="region of interest" description="Disordered" evidence="1">
    <location>
        <begin position="1"/>
        <end position="39"/>
    </location>
</feature>
<accession>A0A914QLR4</accession>
<protein>
    <submittedName>
        <fullName evidence="3">Uncharacterized protein</fullName>
    </submittedName>
</protein>
<feature type="compositionally biased region" description="Basic and acidic residues" evidence="1">
    <location>
        <begin position="1"/>
        <end position="15"/>
    </location>
</feature>
<name>A0A914QLR4_9BILA</name>
<proteinExistence type="predicted"/>